<keyword evidence="2" id="KW-1185">Reference proteome</keyword>
<dbReference type="AlphaFoldDB" id="A0A4R4FHJ8"/>
<evidence type="ECO:0000313" key="1">
    <source>
        <dbReference type="EMBL" id="TDA23192.1"/>
    </source>
</evidence>
<evidence type="ECO:0000313" key="2">
    <source>
        <dbReference type="Proteomes" id="UP000295710"/>
    </source>
</evidence>
<dbReference type="Proteomes" id="UP000295710">
    <property type="component" value="Unassembled WGS sequence"/>
</dbReference>
<name>A0A4R4FHJ8_9FIRM</name>
<organism evidence="1 2">
    <name type="scientific">Extibacter muris</name>
    <dbReference type="NCBI Taxonomy" id="1796622"/>
    <lineage>
        <taxon>Bacteria</taxon>
        <taxon>Bacillati</taxon>
        <taxon>Bacillota</taxon>
        <taxon>Clostridia</taxon>
        <taxon>Lachnospirales</taxon>
        <taxon>Lachnospiraceae</taxon>
        <taxon>Extibacter</taxon>
    </lineage>
</organism>
<dbReference type="EMBL" id="SMMX01000001">
    <property type="protein sequence ID" value="TDA23192.1"/>
    <property type="molecule type" value="Genomic_DNA"/>
</dbReference>
<gene>
    <name evidence="1" type="ORF">E1963_00065</name>
</gene>
<proteinExistence type="predicted"/>
<sequence>MFENVDTRKDNEDFEKKITQIYNRYSKIEISDKYLELWNGFVELIQYVQGQDTINNMSPMEVIALMKEIGLEDYEIKDLFLQQIKGK</sequence>
<protein>
    <submittedName>
        <fullName evidence="1">Uncharacterized protein</fullName>
    </submittedName>
</protein>
<dbReference type="RefSeq" id="WP_132273714.1">
    <property type="nucleotide sequence ID" value="NZ_JAOBST010000035.1"/>
</dbReference>
<reference evidence="1 2" key="1">
    <citation type="journal article" date="2016" name="Nat. Microbiol.">
        <title>The Mouse Intestinal Bacterial Collection (miBC) provides host-specific insight into cultured diversity and functional potential of the gut microbiota.</title>
        <authorList>
            <person name="Lagkouvardos I."/>
            <person name="Pukall R."/>
            <person name="Abt B."/>
            <person name="Foesel B.U."/>
            <person name="Meier-Kolthoff J.P."/>
            <person name="Kumar N."/>
            <person name="Bresciani A."/>
            <person name="Martinez I."/>
            <person name="Just S."/>
            <person name="Ziegler C."/>
            <person name="Brugiroux S."/>
            <person name="Garzetti D."/>
            <person name="Wenning M."/>
            <person name="Bui T.P."/>
            <person name="Wang J."/>
            <person name="Hugenholtz F."/>
            <person name="Plugge C.M."/>
            <person name="Peterson D.A."/>
            <person name="Hornef M.W."/>
            <person name="Baines J.F."/>
            <person name="Smidt H."/>
            <person name="Walter J."/>
            <person name="Kristiansen K."/>
            <person name="Nielsen H.B."/>
            <person name="Haller D."/>
            <person name="Overmann J."/>
            <person name="Stecher B."/>
            <person name="Clavel T."/>
        </authorList>
    </citation>
    <scope>NUCLEOTIDE SEQUENCE [LARGE SCALE GENOMIC DNA]</scope>
    <source>
        <strain evidence="1 2">DSM 28560</strain>
    </source>
</reference>
<comment type="caution">
    <text evidence="1">The sequence shown here is derived from an EMBL/GenBank/DDBJ whole genome shotgun (WGS) entry which is preliminary data.</text>
</comment>
<accession>A0A4R4FHJ8</accession>